<dbReference type="InterPro" id="IPR011040">
    <property type="entry name" value="Sialidase"/>
</dbReference>
<feature type="domain" description="Sialidase" evidence="2">
    <location>
        <begin position="97"/>
        <end position="248"/>
    </location>
</feature>
<accession>A0A956M1X5</accession>
<feature type="compositionally biased region" description="Basic and acidic residues" evidence="1">
    <location>
        <begin position="15"/>
        <end position="40"/>
    </location>
</feature>
<evidence type="ECO:0000259" key="2">
    <source>
        <dbReference type="Pfam" id="PF13088"/>
    </source>
</evidence>
<comment type="caution">
    <text evidence="3">The sequence shown here is derived from an EMBL/GenBank/DDBJ whole genome shotgun (WGS) entry which is preliminary data.</text>
</comment>
<evidence type="ECO:0000313" key="3">
    <source>
        <dbReference type="EMBL" id="MCA9729709.1"/>
    </source>
</evidence>
<dbReference type="InterPro" id="IPR036278">
    <property type="entry name" value="Sialidase_sf"/>
</dbReference>
<reference evidence="3" key="2">
    <citation type="journal article" date="2021" name="Microbiome">
        <title>Successional dynamics and alternative stable states in a saline activated sludge microbial community over 9 years.</title>
        <authorList>
            <person name="Wang Y."/>
            <person name="Ye J."/>
            <person name="Ju F."/>
            <person name="Liu L."/>
            <person name="Boyd J.A."/>
            <person name="Deng Y."/>
            <person name="Parks D.H."/>
            <person name="Jiang X."/>
            <person name="Yin X."/>
            <person name="Woodcroft B.J."/>
            <person name="Tyson G.W."/>
            <person name="Hugenholtz P."/>
            <person name="Polz M.F."/>
            <person name="Zhang T."/>
        </authorList>
    </citation>
    <scope>NUCLEOTIDE SEQUENCE</scope>
    <source>
        <strain evidence="3">HKST-UBA01</strain>
    </source>
</reference>
<sequence length="315" mass="33359">MEPWERPDGTSLDPALEHEASRRGGAPFEEHRLGPDDGHTQNETSIDVNGSTVIAGWNQYTDGSLDMGVGRSTDGGHTWVSSALGGHVVTSDPAVKSGGGTVWYYGYLAQGGAGGNDIDIYVRHSSDDGATWSGAVDASHNTSFDDKPYIAARGNEVLVGWADFGSSPAKIRTSHSTDGGLTFGTSTILSVNSNSGNGACPVIAPDGDYYMFWRDSFQDSLWVTRSSDEGATWSPDRGIVEMNPLPSSLPGGFRIVNLPCGAADPITGDLLVVWNDQAFGNPDILAIRSTDDGATWSSPVRVNDDAGTAAQWFPW</sequence>
<evidence type="ECO:0000256" key="1">
    <source>
        <dbReference type="SAM" id="MobiDB-lite"/>
    </source>
</evidence>
<reference evidence="3" key="1">
    <citation type="submission" date="2020-04" db="EMBL/GenBank/DDBJ databases">
        <authorList>
            <person name="Zhang T."/>
        </authorList>
    </citation>
    <scope>NUCLEOTIDE SEQUENCE</scope>
    <source>
        <strain evidence="3">HKST-UBA01</strain>
    </source>
</reference>
<gene>
    <name evidence="3" type="ORF">KC729_18650</name>
</gene>
<dbReference type="Gene3D" id="2.120.10.10">
    <property type="match status" value="2"/>
</dbReference>
<feature type="non-terminal residue" evidence="3">
    <location>
        <position position="315"/>
    </location>
</feature>
<name>A0A956M1X5_UNCEI</name>
<dbReference type="Pfam" id="PF13088">
    <property type="entry name" value="BNR_2"/>
    <property type="match status" value="1"/>
</dbReference>
<dbReference type="Proteomes" id="UP000697710">
    <property type="component" value="Unassembled WGS sequence"/>
</dbReference>
<dbReference type="SUPFAM" id="SSF50939">
    <property type="entry name" value="Sialidases"/>
    <property type="match status" value="1"/>
</dbReference>
<evidence type="ECO:0000313" key="4">
    <source>
        <dbReference type="Proteomes" id="UP000697710"/>
    </source>
</evidence>
<dbReference type="EMBL" id="JAGQHR010000810">
    <property type="protein sequence ID" value="MCA9729709.1"/>
    <property type="molecule type" value="Genomic_DNA"/>
</dbReference>
<protein>
    <submittedName>
        <fullName evidence="3">Exo-alpha-sialidase</fullName>
    </submittedName>
</protein>
<proteinExistence type="predicted"/>
<dbReference type="CDD" id="cd15482">
    <property type="entry name" value="Sialidase_non-viral"/>
    <property type="match status" value="1"/>
</dbReference>
<dbReference type="AlphaFoldDB" id="A0A956M1X5"/>
<feature type="region of interest" description="Disordered" evidence="1">
    <location>
        <begin position="1"/>
        <end position="44"/>
    </location>
</feature>
<organism evidence="3 4">
    <name type="scientific">Eiseniibacteriota bacterium</name>
    <dbReference type="NCBI Taxonomy" id="2212470"/>
    <lineage>
        <taxon>Bacteria</taxon>
        <taxon>Candidatus Eiseniibacteriota</taxon>
    </lineage>
</organism>